<dbReference type="WBParaSite" id="nRc.2.0.1.t28397-RA">
    <property type="protein sequence ID" value="nRc.2.0.1.t28397-RA"/>
    <property type="gene ID" value="nRc.2.0.1.g28397"/>
</dbReference>
<organism evidence="1 2">
    <name type="scientific">Romanomermis culicivorax</name>
    <name type="common">Nematode worm</name>
    <dbReference type="NCBI Taxonomy" id="13658"/>
    <lineage>
        <taxon>Eukaryota</taxon>
        <taxon>Metazoa</taxon>
        <taxon>Ecdysozoa</taxon>
        <taxon>Nematoda</taxon>
        <taxon>Enoplea</taxon>
        <taxon>Dorylaimia</taxon>
        <taxon>Mermithida</taxon>
        <taxon>Mermithoidea</taxon>
        <taxon>Mermithidae</taxon>
        <taxon>Romanomermis</taxon>
    </lineage>
</organism>
<protein>
    <submittedName>
        <fullName evidence="2">Uncharacterized protein</fullName>
    </submittedName>
</protein>
<keyword evidence="1" id="KW-1185">Reference proteome</keyword>
<evidence type="ECO:0000313" key="1">
    <source>
        <dbReference type="Proteomes" id="UP000887565"/>
    </source>
</evidence>
<name>A0A915JQL2_ROMCU</name>
<sequence>MKFKEAEQNLNSEYFLRHKDFQTAASMLCLPKAILEQHNPVASTSISDDHASSKDIDNGLRLAVLIHVIKHALLKALRIHDMTIPKVRETFLRAVELVTILKKQMSSYKIAVFEDCSKLPTLDERKHGIIFEKQSPDIRSQWIS</sequence>
<dbReference type="AlphaFoldDB" id="A0A915JQL2"/>
<dbReference type="Proteomes" id="UP000887565">
    <property type="component" value="Unplaced"/>
</dbReference>
<evidence type="ECO:0000313" key="2">
    <source>
        <dbReference type="WBParaSite" id="nRc.2.0.1.t28397-RA"/>
    </source>
</evidence>
<reference evidence="2" key="1">
    <citation type="submission" date="2022-11" db="UniProtKB">
        <authorList>
            <consortium name="WormBaseParasite"/>
        </authorList>
    </citation>
    <scope>IDENTIFICATION</scope>
</reference>
<accession>A0A915JQL2</accession>
<proteinExistence type="predicted"/>